<evidence type="ECO:0000313" key="1">
    <source>
        <dbReference type="EMBL" id="MFG6469286.1"/>
    </source>
</evidence>
<sequence>MYDVYASGSIAATPRSATYYGASSSAASQCIAVSSTFQLTTTDSFANIAWADSTGAALNGNASARFAQNLLLSCVQGSDKARALAVRSDTGATVFSPAMAPVMVANAVAFQSMECDATRGVASGATQLTFGADKSANVQDATDNSVTPFTTAQVQQAFSTSGLTLGNGTVIRWTLYAVPAGALIKQVIVHRATKPDGTVNVFAFVQG</sequence>
<proteinExistence type="predicted"/>
<evidence type="ECO:0000313" key="2">
    <source>
        <dbReference type="Proteomes" id="UP001606303"/>
    </source>
</evidence>
<organism evidence="1 2">
    <name type="scientific">Pelomonas baiyunensis</name>
    <dbReference type="NCBI Taxonomy" id="3299026"/>
    <lineage>
        <taxon>Bacteria</taxon>
        <taxon>Pseudomonadati</taxon>
        <taxon>Pseudomonadota</taxon>
        <taxon>Betaproteobacteria</taxon>
        <taxon>Burkholderiales</taxon>
        <taxon>Sphaerotilaceae</taxon>
        <taxon>Roseateles</taxon>
    </lineage>
</organism>
<protein>
    <submittedName>
        <fullName evidence="1">Uncharacterized protein</fullName>
    </submittedName>
</protein>
<accession>A0ABW7H5J5</accession>
<keyword evidence="2" id="KW-1185">Reference proteome</keyword>
<name>A0ABW7H5J5_9BURK</name>
<dbReference type="Proteomes" id="UP001606303">
    <property type="component" value="Unassembled WGS sequence"/>
</dbReference>
<comment type="caution">
    <text evidence="1">The sequence shown here is derived from an EMBL/GenBank/DDBJ whole genome shotgun (WGS) entry which is preliminary data.</text>
</comment>
<dbReference type="EMBL" id="JBIGIB010000009">
    <property type="protein sequence ID" value="MFG6469286.1"/>
    <property type="molecule type" value="Genomic_DNA"/>
</dbReference>
<reference evidence="1 2" key="1">
    <citation type="submission" date="2024-08" db="EMBL/GenBank/DDBJ databases">
        <authorList>
            <person name="Lu H."/>
        </authorList>
    </citation>
    <scope>NUCLEOTIDE SEQUENCE [LARGE SCALE GENOMIC DNA]</scope>
    <source>
        <strain evidence="1 2">BYS87W</strain>
    </source>
</reference>
<dbReference type="RefSeq" id="WP_394387711.1">
    <property type="nucleotide sequence ID" value="NZ_JBIGIB010000009.1"/>
</dbReference>
<gene>
    <name evidence="1" type="ORF">ACG01O_21895</name>
</gene>